<comment type="caution">
    <text evidence="1">The sequence shown here is derived from an EMBL/GenBank/DDBJ whole genome shotgun (WGS) entry which is preliminary data.</text>
</comment>
<dbReference type="EMBL" id="JAUDFV010000146">
    <property type="protein sequence ID" value="KAL2720590.1"/>
    <property type="molecule type" value="Genomic_DNA"/>
</dbReference>
<evidence type="ECO:0000313" key="2">
    <source>
        <dbReference type="Proteomes" id="UP001607302"/>
    </source>
</evidence>
<accession>A0ABD2ALM9</accession>
<gene>
    <name evidence="1" type="ORF">V1478_010166</name>
</gene>
<organism evidence="1 2">
    <name type="scientific">Vespula squamosa</name>
    <name type="common">Southern yellow jacket</name>
    <name type="synonym">Wasp</name>
    <dbReference type="NCBI Taxonomy" id="30214"/>
    <lineage>
        <taxon>Eukaryota</taxon>
        <taxon>Metazoa</taxon>
        <taxon>Ecdysozoa</taxon>
        <taxon>Arthropoda</taxon>
        <taxon>Hexapoda</taxon>
        <taxon>Insecta</taxon>
        <taxon>Pterygota</taxon>
        <taxon>Neoptera</taxon>
        <taxon>Endopterygota</taxon>
        <taxon>Hymenoptera</taxon>
        <taxon>Apocrita</taxon>
        <taxon>Aculeata</taxon>
        <taxon>Vespoidea</taxon>
        <taxon>Vespidae</taxon>
        <taxon>Vespinae</taxon>
        <taxon>Vespula</taxon>
    </lineage>
</organism>
<reference evidence="1 2" key="1">
    <citation type="journal article" date="2024" name="Ann. Entomol. Soc. Am.">
        <title>Genomic analyses of the southern and eastern yellowjacket wasps (Hymenoptera: Vespidae) reveal evolutionary signatures of social life.</title>
        <authorList>
            <person name="Catto M.A."/>
            <person name="Caine P.B."/>
            <person name="Orr S.E."/>
            <person name="Hunt B.G."/>
            <person name="Goodisman M.A.D."/>
        </authorList>
    </citation>
    <scope>NUCLEOTIDE SEQUENCE [LARGE SCALE GENOMIC DNA]</scope>
    <source>
        <strain evidence="1">233</strain>
        <tissue evidence="1">Head and thorax</tissue>
    </source>
</reference>
<proteinExistence type="predicted"/>
<keyword evidence="2" id="KW-1185">Reference proteome</keyword>
<name>A0ABD2ALM9_VESSQ</name>
<dbReference type="Proteomes" id="UP001607302">
    <property type="component" value="Unassembled WGS sequence"/>
</dbReference>
<sequence length="67" mass="7797">MHLTIDNTRYMNKSINHNNTCLPSTINIKLTDVEQIRIIDMTKTSSILSRLIFHLLITQISFHTDIN</sequence>
<protein>
    <submittedName>
        <fullName evidence="1">Uncharacterized protein</fullName>
    </submittedName>
</protein>
<evidence type="ECO:0000313" key="1">
    <source>
        <dbReference type="EMBL" id="KAL2720590.1"/>
    </source>
</evidence>
<dbReference type="AlphaFoldDB" id="A0ABD2ALM9"/>